<evidence type="ECO:0000256" key="6">
    <source>
        <dbReference type="PIRSR" id="PIRSR602129-50"/>
    </source>
</evidence>
<dbReference type="InterPro" id="IPR015421">
    <property type="entry name" value="PyrdxlP-dep_Trfase_major"/>
</dbReference>
<evidence type="ECO:0000256" key="8">
    <source>
        <dbReference type="SAM" id="MobiDB-lite"/>
    </source>
</evidence>
<name>A0A7Y0QHM9_CELFI</name>
<evidence type="ECO:0000313" key="10">
    <source>
        <dbReference type="Proteomes" id="UP000562124"/>
    </source>
</evidence>
<dbReference type="SUPFAM" id="SSF53383">
    <property type="entry name" value="PLP-dependent transferases"/>
    <property type="match status" value="1"/>
</dbReference>
<dbReference type="InterPro" id="IPR002129">
    <property type="entry name" value="PyrdxlP-dep_de-COase"/>
</dbReference>
<comment type="cofactor">
    <cofactor evidence="1 6 7">
        <name>pyridoxal 5'-phosphate</name>
        <dbReference type="ChEBI" id="CHEBI:597326"/>
    </cofactor>
</comment>
<dbReference type="InterPro" id="IPR010977">
    <property type="entry name" value="Aromatic_deC"/>
</dbReference>
<gene>
    <name evidence="9" type="ORF">HIR71_08965</name>
</gene>
<evidence type="ECO:0000313" key="9">
    <source>
        <dbReference type="EMBL" id="NMR20343.1"/>
    </source>
</evidence>
<evidence type="ECO:0000256" key="1">
    <source>
        <dbReference type="ARBA" id="ARBA00001933"/>
    </source>
</evidence>
<accession>A0A7Y0QHM9</accession>
<evidence type="ECO:0000256" key="4">
    <source>
        <dbReference type="ARBA" id="ARBA00022898"/>
    </source>
</evidence>
<dbReference type="EMBL" id="JABCJJ010000011">
    <property type="protein sequence ID" value="NMR20343.1"/>
    <property type="molecule type" value="Genomic_DNA"/>
</dbReference>
<keyword evidence="9" id="KW-0032">Aminotransferase</keyword>
<keyword evidence="4 6" id="KW-0663">Pyridoxal phosphate</keyword>
<sequence length="479" mass="49982">MVPDDAPPAPAAPRPRGGPLDTDALLREAADAALAYAASVDGRRVAPDADAVAALTAFDAPLSDAGTDAADTLRLLRDVGGPATVASTGPRYFGFVTGGTQPAALGAAWLAAAWDQNAALPVMSPVAARLHDVVRGWLVDLLGMPDGTAVAFVTGATVANATGLAAARDALLARAGWDAQADGLFGAPAIDVVVGERAHSTLSKSLGLVGLGRSRVTVVPADDQGRMRAELLPELLPERAGPGPVLVCAQAGEVNTGAFDPFDRLADWVAARGGWLHVDGAFGLWAMADPTRRDLVRGLERADSWATDAHKWLNVTYDSGIAFVREPADLRRTFAAVAGYLPSDVGFEAMHHTPQSSQRARQVEVWSVLRTLGRRGIADLVQRACDAAVLIADRLRAGGLEVLNDVVLNQVLVRCDDGPTTQALVAAVQADGRIWVGPTSWDGAAAMRISVSSWKTDLDDAAFAAEVILGCANRVRATR</sequence>
<proteinExistence type="inferred from homology"/>
<dbReference type="Proteomes" id="UP000562124">
    <property type="component" value="Unassembled WGS sequence"/>
</dbReference>
<dbReference type="GO" id="GO:0030170">
    <property type="term" value="F:pyridoxal phosphate binding"/>
    <property type="evidence" value="ECO:0007669"/>
    <property type="project" value="InterPro"/>
</dbReference>
<dbReference type="Gene3D" id="3.40.640.10">
    <property type="entry name" value="Type I PLP-dependent aspartate aminotransferase-like (Major domain)"/>
    <property type="match status" value="1"/>
</dbReference>
<dbReference type="InterPro" id="IPR001917">
    <property type="entry name" value="Aminotrans_II_pyridoxalP_BS"/>
</dbReference>
<reference evidence="9 10" key="1">
    <citation type="submission" date="2020-04" db="EMBL/GenBank/DDBJ databases">
        <title>Sequencing and Assembly of C. fimi.</title>
        <authorList>
            <person name="Ramsey A.R."/>
        </authorList>
    </citation>
    <scope>NUCLEOTIDE SEQUENCE [LARGE SCALE GENOMIC DNA]</scope>
    <source>
        <strain evidence="9 10">SB</strain>
    </source>
</reference>
<dbReference type="InterPro" id="IPR015422">
    <property type="entry name" value="PyrdxlP-dep_Trfase_small"/>
</dbReference>
<evidence type="ECO:0000256" key="2">
    <source>
        <dbReference type="ARBA" id="ARBA00009533"/>
    </source>
</evidence>
<feature type="modified residue" description="N6-(pyridoxal phosphate)lysine" evidence="6">
    <location>
        <position position="311"/>
    </location>
</feature>
<comment type="caution">
    <text evidence="9">The sequence shown here is derived from an EMBL/GenBank/DDBJ whole genome shotgun (WGS) entry which is preliminary data.</text>
</comment>
<dbReference type="GO" id="GO:0008483">
    <property type="term" value="F:transaminase activity"/>
    <property type="evidence" value="ECO:0007669"/>
    <property type="project" value="UniProtKB-KW"/>
</dbReference>
<feature type="region of interest" description="Disordered" evidence="8">
    <location>
        <begin position="1"/>
        <end position="22"/>
    </location>
</feature>
<dbReference type="Pfam" id="PF00282">
    <property type="entry name" value="Pyridoxal_deC"/>
    <property type="match status" value="1"/>
</dbReference>
<keyword evidence="3" id="KW-0210">Decarboxylase</keyword>
<dbReference type="RefSeq" id="WP_169324720.1">
    <property type="nucleotide sequence ID" value="NZ_JABCJJ010000011.1"/>
</dbReference>
<dbReference type="PANTHER" id="PTHR11999:SF70">
    <property type="entry name" value="MIP05841P"/>
    <property type="match status" value="1"/>
</dbReference>
<keyword evidence="9" id="KW-0808">Transferase</keyword>
<evidence type="ECO:0000256" key="7">
    <source>
        <dbReference type="RuleBase" id="RU000382"/>
    </source>
</evidence>
<dbReference type="PANTHER" id="PTHR11999">
    <property type="entry name" value="GROUP II PYRIDOXAL-5-PHOSPHATE DECARBOXYLASE"/>
    <property type="match status" value="1"/>
</dbReference>
<dbReference type="AlphaFoldDB" id="A0A7Y0QHM9"/>
<dbReference type="InterPro" id="IPR015424">
    <property type="entry name" value="PyrdxlP-dep_Trfase"/>
</dbReference>
<feature type="compositionally biased region" description="Pro residues" evidence="8">
    <location>
        <begin position="1"/>
        <end position="13"/>
    </location>
</feature>
<evidence type="ECO:0000256" key="5">
    <source>
        <dbReference type="ARBA" id="ARBA00023239"/>
    </source>
</evidence>
<keyword evidence="5 7" id="KW-0456">Lyase</keyword>
<protein>
    <submittedName>
        <fullName evidence="9">Aspartate aminotransferase family protein</fullName>
    </submittedName>
</protein>
<dbReference type="PROSITE" id="PS00599">
    <property type="entry name" value="AA_TRANSFER_CLASS_2"/>
    <property type="match status" value="1"/>
</dbReference>
<dbReference type="GO" id="GO:0004058">
    <property type="term" value="F:aromatic-L-amino-acid decarboxylase activity"/>
    <property type="evidence" value="ECO:0007669"/>
    <property type="project" value="UniProtKB-ARBA"/>
</dbReference>
<evidence type="ECO:0000256" key="3">
    <source>
        <dbReference type="ARBA" id="ARBA00022793"/>
    </source>
</evidence>
<keyword evidence="10" id="KW-1185">Reference proteome</keyword>
<comment type="similarity">
    <text evidence="2 7">Belongs to the group II decarboxylase family.</text>
</comment>
<organism evidence="9 10">
    <name type="scientific">Cellulomonas fimi</name>
    <dbReference type="NCBI Taxonomy" id="1708"/>
    <lineage>
        <taxon>Bacteria</taxon>
        <taxon>Bacillati</taxon>
        <taxon>Actinomycetota</taxon>
        <taxon>Actinomycetes</taxon>
        <taxon>Micrococcales</taxon>
        <taxon>Cellulomonadaceae</taxon>
        <taxon>Cellulomonas</taxon>
    </lineage>
</organism>
<dbReference type="Gene3D" id="3.90.1150.10">
    <property type="entry name" value="Aspartate Aminotransferase, domain 1"/>
    <property type="match status" value="1"/>
</dbReference>
<dbReference type="GO" id="GO:0019752">
    <property type="term" value="P:carboxylic acid metabolic process"/>
    <property type="evidence" value="ECO:0007669"/>
    <property type="project" value="InterPro"/>
</dbReference>